<name>A0A9B0TLZ8_CHRAS</name>
<evidence type="ECO:0000256" key="7">
    <source>
        <dbReference type="ARBA" id="ARBA00023157"/>
    </source>
</evidence>
<evidence type="ECO:0000256" key="8">
    <source>
        <dbReference type="ARBA" id="ARBA00023180"/>
    </source>
</evidence>
<keyword evidence="3" id="KW-0964">Secreted</keyword>
<dbReference type="EC" id="3.2.1.166" evidence="10"/>
<evidence type="ECO:0000256" key="11">
    <source>
        <dbReference type="ARBA" id="ARBA00040414"/>
    </source>
</evidence>
<dbReference type="PANTHER" id="PTHR46145:SF3">
    <property type="entry name" value="HEPARANASE"/>
    <property type="match status" value="1"/>
</dbReference>
<dbReference type="GeneID" id="102816896"/>
<accession>A0A9B0TLZ8</accession>
<keyword evidence="5" id="KW-0378">Hydrolase</keyword>
<keyword evidence="7" id="KW-1015">Disulfide bond</keyword>
<dbReference type="Gene3D" id="3.20.20.80">
    <property type="entry name" value="Glycosidases"/>
    <property type="match status" value="1"/>
</dbReference>
<evidence type="ECO:0000256" key="5">
    <source>
        <dbReference type="ARBA" id="ARBA00022801"/>
    </source>
</evidence>
<dbReference type="CTD" id="10855"/>
<evidence type="ECO:0000256" key="2">
    <source>
        <dbReference type="ARBA" id="ARBA00009800"/>
    </source>
</evidence>
<dbReference type="OrthoDB" id="726732at2759"/>
<gene>
    <name evidence="14" type="primary">HPSE</name>
</gene>
<dbReference type="GO" id="GO:0005615">
    <property type="term" value="C:extracellular space"/>
    <property type="evidence" value="ECO:0007669"/>
    <property type="project" value="TreeGrafter"/>
</dbReference>
<feature type="chain" id="PRO_5038679803" description="Heparanase" evidence="12">
    <location>
        <begin position="30"/>
        <end position="468"/>
    </location>
</feature>
<dbReference type="PANTHER" id="PTHR46145">
    <property type="entry name" value="HEPARANASE"/>
    <property type="match status" value="1"/>
</dbReference>
<feature type="signal peptide" evidence="12">
    <location>
        <begin position="1"/>
        <end position="29"/>
    </location>
</feature>
<keyword evidence="8" id="KW-0325">Glycoprotein</keyword>
<dbReference type="AlphaFoldDB" id="A0A9B0TLZ8"/>
<evidence type="ECO:0000256" key="12">
    <source>
        <dbReference type="SAM" id="SignalP"/>
    </source>
</evidence>
<evidence type="ECO:0000256" key="6">
    <source>
        <dbReference type="ARBA" id="ARBA00022889"/>
    </source>
</evidence>
<dbReference type="Proteomes" id="UP000504623">
    <property type="component" value="Unplaced"/>
</dbReference>
<evidence type="ECO:0000256" key="4">
    <source>
        <dbReference type="ARBA" id="ARBA00022729"/>
    </source>
</evidence>
<evidence type="ECO:0000256" key="10">
    <source>
        <dbReference type="ARBA" id="ARBA00039100"/>
    </source>
</evidence>
<keyword evidence="6" id="KW-0130">Cell adhesion</keyword>
<organism evidence="13 14">
    <name type="scientific">Chrysochloris asiatica</name>
    <name type="common">Cape golden mole</name>
    <dbReference type="NCBI Taxonomy" id="185453"/>
    <lineage>
        <taxon>Eukaryota</taxon>
        <taxon>Metazoa</taxon>
        <taxon>Chordata</taxon>
        <taxon>Craniata</taxon>
        <taxon>Vertebrata</taxon>
        <taxon>Euteleostomi</taxon>
        <taxon>Mammalia</taxon>
        <taxon>Eutheria</taxon>
        <taxon>Afrotheria</taxon>
        <taxon>Chrysochloridae</taxon>
        <taxon>Chrysochlorinae</taxon>
        <taxon>Chrysochloris</taxon>
    </lineage>
</organism>
<dbReference type="GO" id="GO:0016020">
    <property type="term" value="C:membrane"/>
    <property type="evidence" value="ECO:0007669"/>
    <property type="project" value="InterPro"/>
</dbReference>
<dbReference type="RefSeq" id="XP_006867786.1">
    <property type="nucleotide sequence ID" value="XM_006867724.1"/>
</dbReference>
<evidence type="ECO:0000313" key="13">
    <source>
        <dbReference type="Proteomes" id="UP000504623"/>
    </source>
</evidence>
<dbReference type="Pfam" id="PF03662">
    <property type="entry name" value="Glyco_hydro_79n"/>
    <property type="match status" value="1"/>
</dbReference>
<evidence type="ECO:0000256" key="1">
    <source>
        <dbReference type="ARBA" id="ARBA00004613"/>
    </source>
</evidence>
<evidence type="ECO:0000256" key="3">
    <source>
        <dbReference type="ARBA" id="ARBA00022525"/>
    </source>
</evidence>
<reference evidence="14" key="1">
    <citation type="submission" date="2025-08" db="UniProtKB">
        <authorList>
            <consortium name="RefSeq"/>
        </authorList>
    </citation>
    <scope>IDENTIFICATION</scope>
    <source>
        <tissue evidence="14">Spleen</tissue>
    </source>
</reference>
<protein>
    <recommendedName>
        <fullName evidence="11">Heparanase</fullName>
        <ecNumber evidence="10">3.2.1.166</ecNumber>
    </recommendedName>
</protein>
<proteinExistence type="inferred from homology"/>
<comment type="catalytic activity">
    <reaction evidence="9">
        <text>endohydrolysis of (1-&gt;4)-beta-D-glycosidic bonds of heparan sulfate chains in heparan sulfate proteoglycan.</text>
        <dbReference type="EC" id="3.2.1.166"/>
    </reaction>
</comment>
<comment type="subcellular location">
    <subcellularLocation>
        <location evidence="1">Secreted</location>
    </subcellularLocation>
</comment>
<keyword evidence="13" id="KW-1185">Reference proteome</keyword>
<dbReference type="GO" id="GO:0031012">
    <property type="term" value="C:extracellular matrix"/>
    <property type="evidence" value="ECO:0007669"/>
    <property type="project" value="TreeGrafter"/>
</dbReference>
<dbReference type="SUPFAM" id="SSF51445">
    <property type="entry name" value="(Trans)glycosidases"/>
    <property type="match status" value="1"/>
</dbReference>
<dbReference type="GO" id="GO:0016798">
    <property type="term" value="F:hydrolase activity, acting on glycosyl bonds"/>
    <property type="evidence" value="ECO:0007669"/>
    <property type="project" value="InterPro"/>
</dbReference>
<evidence type="ECO:0000256" key="9">
    <source>
        <dbReference type="ARBA" id="ARBA00036917"/>
    </source>
</evidence>
<keyword evidence="4 12" id="KW-0732">Signal</keyword>
<dbReference type="InterPro" id="IPR017853">
    <property type="entry name" value="GH"/>
</dbReference>
<evidence type="ECO:0000313" key="14">
    <source>
        <dbReference type="RefSeq" id="XP_006867786.1"/>
    </source>
</evidence>
<sequence>MLLRWKSGLQLQLLLFLGSLGFLCPGVRAGPEQAESTVELDFSTEWPVHLVSPAFLSVTIDANLATDPRFLTFLGSPRLRTLAKGLSPAYLRFGGTKTDFLIFDPKKEPTFEERSYWQSQVNKDICKSGPIPSEVEKKLQLEWPFQEQLLLREQYQKKFKNSTYSKSSVDMLYTFANCSGLDLIFGLNALLRTADLHWNNSNAQLLLDYCSSKSYNISWELGNEPNSFRKKSGIYIDGFQLGEDFVELHTLLGKSAFKTAKLYGPDIGQPRGKTVKMLRSFLEAGGDVINSVTWHHYYLNGRIATKEDFLNPDVLDTFILSTQKIFQDYWLSLLFKKLVGTNVLMANVKGPNRNKLRVYLHCTNINHPRYKVGDLTLYALNLHNVTMRLQLPYHLFNKQVDKYLVKPSGPDGLLSKSVQLNGQILKMVDDQTLPALTEKPLRPGSSLGLPAFSYGFFVIRNAKVAACI</sequence>
<dbReference type="GO" id="GO:0060055">
    <property type="term" value="P:angiogenesis involved in wound healing"/>
    <property type="evidence" value="ECO:0007669"/>
    <property type="project" value="TreeGrafter"/>
</dbReference>
<dbReference type="InterPro" id="IPR005199">
    <property type="entry name" value="Glyco_hydro_79"/>
</dbReference>
<comment type="similarity">
    <text evidence="2">Belongs to the glycosyl hydrolase 79 family.</text>
</comment>
<dbReference type="GO" id="GO:0007160">
    <property type="term" value="P:cell-matrix adhesion"/>
    <property type="evidence" value="ECO:0007669"/>
    <property type="project" value="TreeGrafter"/>
</dbReference>